<dbReference type="Proteomes" id="UP001472866">
    <property type="component" value="Chromosome 19"/>
</dbReference>
<dbReference type="InterPro" id="IPR013783">
    <property type="entry name" value="Ig-like_fold"/>
</dbReference>
<evidence type="ECO:0000259" key="4">
    <source>
        <dbReference type="PROSITE" id="PS50835"/>
    </source>
</evidence>
<accession>A0AAX4PPH9</accession>
<dbReference type="PROSITE" id="PS50835">
    <property type="entry name" value="IG_LIKE"/>
    <property type="match status" value="1"/>
</dbReference>
<feature type="repeat" description="Filamin" evidence="1">
    <location>
        <begin position="1173"/>
        <end position="1205"/>
    </location>
</feature>
<protein>
    <recommendedName>
        <fullName evidence="4">Ig-like domain-containing protein</fullName>
    </recommendedName>
</protein>
<evidence type="ECO:0000256" key="2">
    <source>
        <dbReference type="SAM" id="MobiDB-lite"/>
    </source>
</evidence>
<keyword evidence="3" id="KW-1133">Transmembrane helix</keyword>
<dbReference type="Pfam" id="PF02010">
    <property type="entry name" value="REJ"/>
    <property type="match status" value="1"/>
</dbReference>
<dbReference type="InterPro" id="IPR025883">
    <property type="entry name" value="Cadherin-like_domain"/>
</dbReference>
<feature type="region of interest" description="Disordered" evidence="2">
    <location>
        <begin position="3577"/>
        <end position="3606"/>
    </location>
</feature>
<keyword evidence="3" id="KW-0812">Transmembrane</keyword>
<feature type="transmembrane region" description="Helical" evidence="3">
    <location>
        <begin position="3548"/>
        <end position="3570"/>
    </location>
</feature>
<feature type="domain" description="Ig-like" evidence="4">
    <location>
        <begin position="2312"/>
        <end position="2427"/>
    </location>
</feature>
<dbReference type="Pfam" id="PF12733">
    <property type="entry name" value="Cadherin-like"/>
    <property type="match status" value="1"/>
</dbReference>
<reference evidence="5 6" key="1">
    <citation type="submission" date="2024-03" db="EMBL/GenBank/DDBJ databases">
        <title>Complete genome sequence of the green alga Chloropicon roscoffensis RCC1871.</title>
        <authorList>
            <person name="Lemieux C."/>
            <person name="Pombert J.-F."/>
            <person name="Otis C."/>
            <person name="Turmel M."/>
        </authorList>
    </citation>
    <scope>NUCLEOTIDE SEQUENCE [LARGE SCALE GENOMIC DNA]</scope>
    <source>
        <strain evidence="5 6">RCC1871</strain>
    </source>
</reference>
<evidence type="ECO:0000313" key="6">
    <source>
        <dbReference type="Proteomes" id="UP001472866"/>
    </source>
</evidence>
<dbReference type="InterPro" id="IPR017868">
    <property type="entry name" value="Filamin/ABP280_repeat-like"/>
</dbReference>
<evidence type="ECO:0000313" key="5">
    <source>
        <dbReference type="EMBL" id="WZN67384.1"/>
    </source>
</evidence>
<proteinExistence type="predicted"/>
<dbReference type="EMBL" id="CP151519">
    <property type="protein sequence ID" value="WZN67384.1"/>
    <property type="molecule type" value="Genomic_DNA"/>
</dbReference>
<evidence type="ECO:0000256" key="1">
    <source>
        <dbReference type="PROSITE-ProRule" id="PRU00087"/>
    </source>
</evidence>
<dbReference type="Gene3D" id="2.60.40.10">
    <property type="entry name" value="Immunoglobulins"/>
    <property type="match status" value="3"/>
</dbReference>
<keyword evidence="3" id="KW-0472">Membrane</keyword>
<dbReference type="SUPFAM" id="SSF81296">
    <property type="entry name" value="E set domains"/>
    <property type="match status" value="1"/>
</dbReference>
<gene>
    <name evidence="5" type="ORF">HKI87_19g89600</name>
</gene>
<feature type="compositionally biased region" description="Acidic residues" evidence="2">
    <location>
        <begin position="3584"/>
        <end position="3606"/>
    </location>
</feature>
<dbReference type="PROSITE" id="PS50194">
    <property type="entry name" value="FILAMIN_REPEAT"/>
    <property type="match status" value="1"/>
</dbReference>
<evidence type="ECO:0000256" key="3">
    <source>
        <dbReference type="SAM" id="Phobius"/>
    </source>
</evidence>
<dbReference type="InterPro" id="IPR007110">
    <property type="entry name" value="Ig-like_dom"/>
</dbReference>
<keyword evidence="6" id="KW-1185">Reference proteome</keyword>
<organism evidence="5 6">
    <name type="scientific">Chloropicon roscoffensis</name>
    <dbReference type="NCBI Taxonomy" id="1461544"/>
    <lineage>
        <taxon>Eukaryota</taxon>
        <taxon>Viridiplantae</taxon>
        <taxon>Chlorophyta</taxon>
        <taxon>Chloropicophyceae</taxon>
        <taxon>Chloropicales</taxon>
        <taxon>Chloropicaceae</taxon>
        <taxon>Chloropicon</taxon>
    </lineage>
</organism>
<name>A0AAX4PPH9_9CHLO</name>
<dbReference type="InterPro" id="IPR002859">
    <property type="entry name" value="PKD/REJ-like"/>
</dbReference>
<dbReference type="InterPro" id="IPR014756">
    <property type="entry name" value="Ig_E-set"/>
</dbReference>
<sequence>MANVGAYFMQGTAKSVQTVSFVTGVGAKVSGSTTFASQGDVFVEVGGVAKSVTTFLAKNGMITSFMMEDTNAVKYAGSTYTYDLTLFDAFDNIVSAGAAGDLETCTVTATLQTDTTVVQTLPCVGATAGDVATVTLALTKAGTYDVAYSFKQVSQATASATITKTVEILPGSASSDKSVLEGIADKKITAGQESFYVLTLSDAFGNFLNETAAVGEAVTVDSTITVGLSVGAVTTILTPVLVSQGVYQIPFGNAESLIKEPTEVTLTVALNTVPLVGSPFTVPIENILPAATDPALTVVRKGTQILAPCATAITAETSCAAHMTVVAGEAGSFSVYAYNTLGIPQVFQKEVVGASARIVAKAGQTVDAGDTGLTAEPTVTYQAGKGIYDISFSAQLFKDADTEILYAVDVIMDAGNGFTTVATTYFTVQPTQALPSASKIVATLSKISNYAALSQRYLFAHNQVNTNDKYGNQAIYDPTNPILITATAIGPTQAVIYIEPVLTAAGDISGQYIMGVGTTVAGTYFITININGVDLEAYSVTIGAGSLDAASITLTSTDSVAGVANTGKLTGTDAFGNQLDSAALTTALEGSTTVIEMALLAADGKIYTSAQMVDFMVGAVTYPTVIDFGYTVKTAGSLEITAKVTPSGAFAATTSFKKFEVAAGAVDVASSTVTGPALAGFVEDKATYFTVTLSDANGNVKPEDCSKVTVTIQEATTLATFTNAVVTAGPAACNVAFTLPSGTYNIAALYDGTTVSSFTSAAVVVVGEPHLPSTLVAGLGYGDIVAEAGVDQAFTVSLVAANGLLVPESQGATYVQVTIVDSLGAAAGVAVVTDKLNGEYGVVYDVEQTGTFTLSLLVGGALFGTTKSVVIKPTQTFAANVFAAHTGSSTTEIAGEDIVIPVLVQDKFGNNQTYELYELDAMQINIVETFASFPVGFDPTGTQFGAQVDLTFAGIYTAEFYFGATLVSTYTIQVTADEVSVPNSVVYGDDLSSAQAGVAATFFIELADEFGNLVSDPVNAQDFVNDATATMVKVGDATKTVDVTLETSVIASSVIVKATYTITETGDYYLSIAVTDEETTPPTVTTYTSFAGYVSTTVSAGKATAQTTTVAQLASSTFAGDVTFQIILQDQYGNDIAEDQLLSFFIVAEGYGASLGQYTLALPEAVVWAGDKYVVTMPITESGTYNLKVSRGVEEIFGSPFALEVKAAPIEPAFTVVSGTGTVNFEAGTAVAISAVANDKFNNSLVLGAGEKFYAEYLYSTGEVVTADGVYNAITGAYDMSFATITKAATGITVAVFYDDGLEILDVASYTIAVLPGSLDAAATTVQLSGTTGANLTTAGATVGVVVSPMDKYGNAVPVTDATQFEMYLYNPVVTAEAPAATASFALAAGVLSMDVSYTVAGDYIGDVLFNDVGPFNEVVAAPVSLIAGGLKLTVDTAEVDVSATKVTGPAAFTAGVPSSINVEFFDIYGNVLTAAKPFMDTATIALPIKVGVDTFAASLLSRSFNLATQKYVITAETTKAGVMTLQFSVGGVSVYSSGTTAYTFVVNPTAFDATTTTVFGLDALSPGQSEVFFIEPRDALSNVLSTVPGTFTVTTIDSITPVVTQNPTSGLYEVRFTTGAAETLGLSSTVLESTLAIEVAYDGTVFKSLSTKTFFAAGTISAENSLMVNAETGVTLAVSPNTEKGFSTAENVAFEVVMKDTNNIVKPLTTAELANVRVSVVPSAVVTTALTPDGTVAVEFTAQSAADYSVQVFYNDVAIQGGARSGFYVSAGPAAGANTIISLDAVNAIDSAGVAQISTALAGQVNSLKVVAKDAFGNIQDASSARANIVATLTNKATGSTVGVTVNVKDLSLDGEGVYHVYDVEYTAKTAGTYTLTISLGEGVALTELGLYEIDITAGIFVAAKTTLVPISTSATIGSPVTFAFAAFDNYENFVARSDVIFDLTFTKGTTSIAAKASLKPTVGVSTHEVDVTFTESGAYTLQVEAGGLVVFSGVNVVIKAGPVVQAKSTITGLEGVEAGAKATITIVPRDAAGNINLATPVVTFSPSTQSFGETVTVGTTAVTIDFTSPIFGDVTLNANFDGAIISSAMTVSPSAPPALTSVKMASLTTITVTFDMDTNNGNMGASQDCGLVLSAATAAKLGVGPLCGFTKPSELQVILGADATILPVGSTAPDTVIIKDATILNAAGNSYAVTGGALLQAPDTTVVPSVVVKAPATVGICEDLTVDASGSFGSGGRNLAFSYSVEGLGSKIVTLSDALKALASDQSIADLDKNAMNYGINYNFIVTATNFLGQTTSVKTPVYRGDTQVPTIFIAGKSAITTESSSKVTIPCRAEMPGDFVFDSALQTCVKNDGGDLFPVDFTWTGDKTKATFDATSLPASFASTMTTRDFTIPSNYLEAGKTYGFVCTGADAAAPDRKQSANVEITVEYSAYDVTIVGGSRDISASSVLTLEAAVFDPNDAPFPTRYAWDVASDVTYKKGAEFYSDAALTGGVLTLPANELPPGTHVFTVTASKEPLTSKRQAVSSSVTITVKEQEVLGVSIGANTDAKVLKPSKTLELFCDPENAAETVANGGSFTFAWSMTSSIGDADLASKANGVDGFSLVIPGGTLLPGVDYTFKCDATKVTADSSVAGSAARTVTTETNPSSGKVLLVKLPNGKTFTDATIDLASGLGDIELIAKDWVSNADQIFYEFHAINTVTGDDILLGEPSAQNSVVSSLPVGTYKIVVYIKNDLEPQSALDVAAGAKYEVAGPVVFGDLTLAQDAARRRLLQTPSNEMEQLHYRFQVGVAEGDVPKALSFARIFGDSFGGASAPQTCTGDAAVAQIKNAMIVDLVDMDKKVVPTNEYIGLQACAYSGLLYVPGDQQQANVDNILATYVTVLGRVADTDDSLSIAPSEGDPYVCFLTSLDSLLTYTKADCAGASIATTMLKPTSDAISNLAEAISDNTFAATVVRKNTDRIDIHASGSSLSAELGAAYPVTVETNGTSSPFIAAIDADELLNDNLVLSEIISLSAEDDSVAKFAVPGSSLATVPAGFEPAVKFWLGSFTDGVADFADISELEDGIDMVASTGIYNFDVSLNASQQVYVVFYAVEIKLGLSMLEFYASEYAYTTATGQLTGAIEMTPPFSMKQFEYTVSVTNLQPIAEFRAQVAVDGIQLAVSKDGSTPVDVTSSALFTGTPTKFVGGDIDVHAVDECLPEGLTTVGDTTATTCVGTNNTFTFTLTKGDDTKNYIVKIVRSPSTQGDLQDLKLAGMGYEQLYDASDNAVSYSDSLLSYSAYVYSSVTAATVEAKAQANAPYPFGPGGAHIMVTGPGYVEDDSIISWGNSSAIVGSSEPNSASKHILIGKNPVTVEVTSQDGSTAVGYSIDIYRMGKPVSVTERFAGLNANDFINNDAAQNAFVNAKAAQLGIEPYQIEILLVTSGSVIVEYVIYPVVEILRDPTATDAEKAAVESEVTTQNILGADALATTVLSKAGETLDFGDFGSGVSEITKSATPPIPRPDDLPCPVCPAGFITTTETNSDGLSYCSCRLPTSDGGDDLGDGEIAGIVIGCIVFVGGVAVASIVIYRRRHQAQQVLSGSSDEEDGSDEEGGNEGETEAEEAE</sequence>